<organism evidence="1 2">
    <name type="scientific">Stephania japonica</name>
    <dbReference type="NCBI Taxonomy" id="461633"/>
    <lineage>
        <taxon>Eukaryota</taxon>
        <taxon>Viridiplantae</taxon>
        <taxon>Streptophyta</taxon>
        <taxon>Embryophyta</taxon>
        <taxon>Tracheophyta</taxon>
        <taxon>Spermatophyta</taxon>
        <taxon>Magnoliopsida</taxon>
        <taxon>Ranunculales</taxon>
        <taxon>Menispermaceae</taxon>
        <taxon>Menispermoideae</taxon>
        <taxon>Cissampelideae</taxon>
        <taxon>Stephania</taxon>
    </lineage>
</organism>
<sequence>MMMVGRSNVAVPQRCSKHPKHRQSPGVCSMCLREKLFKLLDTSSSSSTIAMASSSSSICSSNCSSMSSSPYSSEASSCSSPVIHGDRYVKNVAFSMPLSSKNVKNVRSNSSMGNYDHNGVGGILMMMKRNKSVAGLGGRKLKSDRVDRELGCAEDGFRRGREAKKGGFWLKLLLGLGRNNKRRKDSQMVLVVQSNSMREKRAKMV</sequence>
<proteinExistence type="predicted"/>
<name>A0AAP0I8Q0_9MAGN</name>
<dbReference type="PANTHER" id="PTHR34046">
    <property type="entry name" value="OS06G0218800 PROTEIN"/>
    <property type="match status" value="1"/>
</dbReference>
<dbReference type="EMBL" id="JBBNAE010000007">
    <property type="protein sequence ID" value="KAK9110743.1"/>
    <property type="molecule type" value="Genomic_DNA"/>
</dbReference>
<evidence type="ECO:0000313" key="2">
    <source>
        <dbReference type="Proteomes" id="UP001417504"/>
    </source>
</evidence>
<protein>
    <submittedName>
        <fullName evidence="1">Uncharacterized protein</fullName>
    </submittedName>
</protein>
<keyword evidence="2" id="KW-1185">Reference proteome</keyword>
<dbReference type="Proteomes" id="UP001417504">
    <property type="component" value="Unassembled WGS sequence"/>
</dbReference>
<gene>
    <name evidence="1" type="ORF">Sjap_018803</name>
</gene>
<dbReference type="AlphaFoldDB" id="A0AAP0I8Q0"/>
<dbReference type="PANTHER" id="PTHR34046:SF19">
    <property type="entry name" value="RAPIDLY ELICITED PROTEIN, PUTATIVE-RELATED"/>
    <property type="match status" value="1"/>
</dbReference>
<evidence type="ECO:0000313" key="1">
    <source>
        <dbReference type="EMBL" id="KAK9110743.1"/>
    </source>
</evidence>
<reference evidence="1 2" key="1">
    <citation type="submission" date="2024-01" db="EMBL/GenBank/DDBJ databases">
        <title>Genome assemblies of Stephania.</title>
        <authorList>
            <person name="Yang L."/>
        </authorList>
    </citation>
    <scope>NUCLEOTIDE SEQUENCE [LARGE SCALE GENOMIC DNA]</scope>
    <source>
        <strain evidence="1">QJT</strain>
        <tissue evidence="1">Leaf</tissue>
    </source>
</reference>
<comment type="caution">
    <text evidence="1">The sequence shown here is derived from an EMBL/GenBank/DDBJ whole genome shotgun (WGS) entry which is preliminary data.</text>
</comment>
<accession>A0AAP0I8Q0</accession>